<dbReference type="InterPro" id="IPR033983">
    <property type="entry name" value="Thiazole_synthase_ThiG"/>
</dbReference>
<evidence type="ECO:0000256" key="2">
    <source>
        <dbReference type="ARBA" id="ARBA00004948"/>
    </source>
</evidence>
<comment type="catalytic activity">
    <reaction evidence="7 8">
        <text>[ThiS sulfur-carrier protein]-C-terminal-Gly-aminoethanethioate + 2-iminoacetate + 1-deoxy-D-xylulose 5-phosphate = [ThiS sulfur-carrier protein]-C-terminal Gly-Gly + 2-[(2R,5Z)-2-carboxy-4-methylthiazol-5(2H)-ylidene]ethyl phosphate + 2 H2O + H(+)</text>
        <dbReference type="Rhea" id="RHEA:26297"/>
        <dbReference type="Rhea" id="RHEA-COMP:12909"/>
        <dbReference type="Rhea" id="RHEA-COMP:19908"/>
        <dbReference type="ChEBI" id="CHEBI:15377"/>
        <dbReference type="ChEBI" id="CHEBI:15378"/>
        <dbReference type="ChEBI" id="CHEBI:57792"/>
        <dbReference type="ChEBI" id="CHEBI:62899"/>
        <dbReference type="ChEBI" id="CHEBI:77846"/>
        <dbReference type="ChEBI" id="CHEBI:90778"/>
        <dbReference type="ChEBI" id="CHEBI:232372"/>
        <dbReference type="EC" id="2.8.1.10"/>
    </reaction>
</comment>
<keyword evidence="11" id="KW-1185">Reference proteome</keyword>
<dbReference type="InterPro" id="IPR010035">
    <property type="entry name" value="Thi_S"/>
</dbReference>
<dbReference type="GO" id="GO:1990107">
    <property type="term" value="F:thiazole synthase activity"/>
    <property type="evidence" value="ECO:0007669"/>
    <property type="project" value="UniProtKB-EC"/>
</dbReference>
<evidence type="ECO:0000313" key="10">
    <source>
        <dbReference type="EMBL" id="KIL98628.1"/>
    </source>
</evidence>
<gene>
    <name evidence="8" type="primary">thiG</name>
    <name evidence="10" type="ORF">CCC_02078</name>
</gene>
<dbReference type="Gene3D" id="3.10.20.30">
    <property type="match status" value="1"/>
</dbReference>
<feature type="binding site" evidence="8">
    <location>
        <begin position="285"/>
        <end position="286"/>
    </location>
    <ligand>
        <name>1-deoxy-D-xylulose 5-phosphate</name>
        <dbReference type="ChEBI" id="CHEBI:57792"/>
    </ligand>
</feature>
<evidence type="ECO:0000256" key="5">
    <source>
        <dbReference type="ARBA" id="ARBA00022977"/>
    </source>
</evidence>
<keyword evidence="5 8" id="KW-0784">Thiamine biosynthesis</keyword>
<accession>A0A0C2YU46</accession>
<dbReference type="InterPro" id="IPR012675">
    <property type="entry name" value="Beta-grasp_dom_sf"/>
</dbReference>
<protein>
    <recommendedName>
        <fullName evidence="3 8">Thiazole synthase</fullName>
        <ecNumber evidence="3 8">2.8.1.10</ecNumber>
    </recommendedName>
</protein>
<comment type="subunit">
    <text evidence="8">Homotetramer. Forms heterodimers with either ThiH or ThiS.</text>
</comment>
<dbReference type="CDD" id="cd04728">
    <property type="entry name" value="ThiG"/>
    <property type="match status" value="1"/>
</dbReference>
<comment type="similarity">
    <text evidence="8">Belongs to the ThiG family.</text>
</comment>
<dbReference type="InterPro" id="IPR013785">
    <property type="entry name" value="Aldolase_TIM"/>
</dbReference>
<evidence type="ECO:0000256" key="8">
    <source>
        <dbReference type="HAMAP-Rule" id="MF_00443"/>
    </source>
</evidence>
<dbReference type="NCBIfam" id="TIGR01683">
    <property type="entry name" value="thiS"/>
    <property type="match status" value="1"/>
</dbReference>
<dbReference type="InterPro" id="IPR008867">
    <property type="entry name" value="ThiG"/>
</dbReference>
<dbReference type="SUPFAM" id="SSF54285">
    <property type="entry name" value="MoaD/ThiS"/>
    <property type="match status" value="1"/>
</dbReference>
<dbReference type="Pfam" id="PF05690">
    <property type="entry name" value="ThiG"/>
    <property type="match status" value="1"/>
</dbReference>
<keyword evidence="6 8" id="KW-0704">Schiff base</keyword>
<dbReference type="InterPro" id="IPR003749">
    <property type="entry name" value="ThiS/MoaD-like"/>
</dbReference>
<evidence type="ECO:0000313" key="11">
    <source>
        <dbReference type="Proteomes" id="UP000031971"/>
    </source>
</evidence>
<dbReference type="EC" id="2.8.1.10" evidence="3 8"/>
<sequence length="333" mass="35060">MKLVINGEERSFSASMTVEALLGELGVDSRKVAVERNLEIVPKSSYAQVAVNDGDKLEIVAFIGGGSSAAGIGGGSDAADTFTVAGKTFTSRLLVGTGKYKDFEETAVAIEASGAEIVTVAVRRVNLSDPSKPMLVDYVSPKKYTFLPNTAGCYTADESVRTLRLAREAGGWNLVKLEVLGDQTTLYPNMPETLKAAEALIKDGFEVMVYCSDDPIQAKMLEDMGCVAIMPLGSLIGSGLGILNPTTIRIIKDTVKVPVLVDAGVGTASDAALAMELGCDGVLMNTAIAHARDPVRMARAMKLAIESGRLSYLAGRMPKKSYADPSSPTTGLI</sequence>
<evidence type="ECO:0000256" key="4">
    <source>
        <dbReference type="ARBA" id="ARBA00022679"/>
    </source>
</evidence>
<proteinExistence type="inferred from homology"/>
<dbReference type="STRING" id="272627.CCC_02078"/>
<evidence type="ECO:0000256" key="7">
    <source>
        <dbReference type="ARBA" id="ARBA00049897"/>
    </source>
</evidence>
<dbReference type="PANTHER" id="PTHR34266:SF2">
    <property type="entry name" value="THIAZOLE SYNTHASE"/>
    <property type="match status" value="1"/>
</dbReference>
<feature type="binding site" evidence="8">
    <location>
        <position position="237"/>
    </location>
    <ligand>
        <name>1-deoxy-D-xylulose 5-phosphate</name>
        <dbReference type="ChEBI" id="CHEBI:57792"/>
    </ligand>
</feature>
<feature type="domain" description="Thiazole synthase ThiG" evidence="9">
    <location>
        <begin position="84"/>
        <end position="328"/>
    </location>
</feature>
<evidence type="ECO:0000256" key="6">
    <source>
        <dbReference type="ARBA" id="ARBA00023270"/>
    </source>
</evidence>
<evidence type="ECO:0000256" key="3">
    <source>
        <dbReference type="ARBA" id="ARBA00011960"/>
    </source>
</evidence>
<dbReference type="InterPro" id="IPR016155">
    <property type="entry name" value="Mopterin_synth/thiamin_S_b"/>
</dbReference>
<dbReference type="SUPFAM" id="SSF110399">
    <property type="entry name" value="ThiG-like"/>
    <property type="match status" value="1"/>
</dbReference>
<dbReference type="Proteomes" id="UP000031971">
    <property type="component" value="Unassembled WGS sequence"/>
</dbReference>
<comment type="subcellular location">
    <subcellularLocation>
        <location evidence="8">Cytoplasm</location>
    </subcellularLocation>
</comment>
<feature type="binding site" evidence="8">
    <location>
        <begin position="263"/>
        <end position="264"/>
    </location>
    <ligand>
        <name>1-deoxy-D-xylulose 5-phosphate</name>
        <dbReference type="ChEBI" id="CHEBI:57792"/>
    </ligand>
</feature>
<dbReference type="GO" id="GO:0009229">
    <property type="term" value="P:thiamine diphosphate biosynthetic process"/>
    <property type="evidence" value="ECO:0007669"/>
    <property type="project" value="UniProtKB-UniRule"/>
</dbReference>
<dbReference type="GO" id="GO:0005737">
    <property type="term" value="C:cytoplasm"/>
    <property type="evidence" value="ECO:0007669"/>
    <property type="project" value="UniProtKB-SubCell"/>
</dbReference>
<dbReference type="AlphaFoldDB" id="A0A0C2YU46"/>
<name>A0A0C2YU46_PARME</name>
<dbReference type="PANTHER" id="PTHR34266">
    <property type="entry name" value="THIAZOLE SYNTHASE"/>
    <property type="match status" value="1"/>
</dbReference>
<evidence type="ECO:0000259" key="9">
    <source>
        <dbReference type="Pfam" id="PF05690"/>
    </source>
</evidence>
<dbReference type="OrthoDB" id="9805935at2"/>
<keyword evidence="4 8" id="KW-0808">Transferase</keyword>
<dbReference type="UniPathway" id="UPA00060"/>
<comment type="pathway">
    <text evidence="2 8">Cofactor biosynthesis; thiamine diphosphate biosynthesis.</text>
</comment>
<organism evidence="10 11">
    <name type="scientific">Paramagnetospirillum magnetotacticum MS-1</name>
    <dbReference type="NCBI Taxonomy" id="272627"/>
    <lineage>
        <taxon>Bacteria</taxon>
        <taxon>Pseudomonadati</taxon>
        <taxon>Pseudomonadota</taxon>
        <taxon>Alphaproteobacteria</taxon>
        <taxon>Rhodospirillales</taxon>
        <taxon>Magnetospirillaceae</taxon>
        <taxon>Paramagnetospirillum</taxon>
    </lineage>
</organism>
<reference evidence="10 11" key="1">
    <citation type="submission" date="2015-01" db="EMBL/GenBank/DDBJ databases">
        <title>Genome Sequence of Magnetospirillum magnetotacticum Strain MS-1.</title>
        <authorList>
            <person name="Marinov G.K."/>
            <person name="Smalley M.D."/>
            <person name="DeSalvo G."/>
        </authorList>
    </citation>
    <scope>NUCLEOTIDE SEQUENCE [LARGE SCALE GENOMIC DNA]</scope>
    <source>
        <strain evidence="10 11">MS-1</strain>
    </source>
</reference>
<comment type="function">
    <text evidence="1 8">Catalyzes the rearrangement of 1-deoxy-D-xylulose 5-phosphate (DXP) to produce the thiazole phosphate moiety of thiamine. Sulfur is provided by the thiocarboxylate moiety of the carrier protein ThiS. In vitro, sulfur can be provided by H(2)S.</text>
</comment>
<dbReference type="Pfam" id="PF02597">
    <property type="entry name" value="ThiS"/>
    <property type="match status" value="1"/>
</dbReference>
<dbReference type="RefSeq" id="WP_041041001.1">
    <property type="nucleotide sequence ID" value="NZ_JXSL01000027.1"/>
</dbReference>
<keyword evidence="8" id="KW-0963">Cytoplasm</keyword>
<dbReference type="HAMAP" id="MF_00443">
    <property type="entry name" value="ThiG"/>
    <property type="match status" value="1"/>
</dbReference>
<dbReference type="CDD" id="cd00565">
    <property type="entry name" value="Ubl_ThiS"/>
    <property type="match status" value="1"/>
</dbReference>
<feature type="active site" description="Schiff-base intermediate with DXP" evidence="8">
    <location>
        <position position="176"/>
    </location>
</feature>
<evidence type="ECO:0000256" key="1">
    <source>
        <dbReference type="ARBA" id="ARBA00002834"/>
    </source>
</evidence>
<comment type="caution">
    <text evidence="10">The sequence shown here is derived from an EMBL/GenBank/DDBJ whole genome shotgun (WGS) entry which is preliminary data.</text>
</comment>
<dbReference type="EMBL" id="JXSL01000027">
    <property type="protein sequence ID" value="KIL98628.1"/>
    <property type="molecule type" value="Genomic_DNA"/>
</dbReference>
<dbReference type="Gene3D" id="3.20.20.70">
    <property type="entry name" value="Aldolase class I"/>
    <property type="match status" value="1"/>
</dbReference>